<evidence type="ECO:0000313" key="2">
    <source>
        <dbReference type="Proteomes" id="UP000007954"/>
    </source>
</evidence>
<sequence length="114" mass="13043">MTKFDPEKLNDKPEHYFEEIEQVDFFAVAPDREDEQISVKTTAVKPDDLWTDINAEEFDRILDRLTDLLTSAYVITYWTSLSSGETEEVEILYEHPTVGAGYDTCRVSVSEDAG</sequence>
<organism evidence="1 2">
    <name type="scientific">Haloquadratum walsbyi (strain DSM 16854 / JCM 12705 / C23)</name>
    <dbReference type="NCBI Taxonomy" id="768065"/>
    <lineage>
        <taxon>Archaea</taxon>
        <taxon>Methanobacteriati</taxon>
        <taxon>Methanobacteriota</taxon>
        <taxon>Stenosarchaea group</taxon>
        <taxon>Halobacteria</taxon>
        <taxon>Halobacteriales</taxon>
        <taxon>Haloferacaceae</taxon>
        <taxon>Haloquadratum</taxon>
    </lineage>
</organism>
<dbReference type="Proteomes" id="UP000007954">
    <property type="component" value="Chromosome"/>
</dbReference>
<reference evidence="1 2" key="1">
    <citation type="journal article" date="2011" name="PLoS ONE">
        <title>Haloquadratum walsbyi: limited diversity in a global pond.</title>
        <authorList>
            <person name="Dyall-Smith M."/>
            <person name="Pfeiffer F."/>
            <person name="Klee K."/>
            <person name="Palm P."/>
            <person name="Gross K."/>
            <person name="Schuster S.C."/>
            <person name="Rampp M."/>
            <person name="Oesterhelt D."/>
        </authorList>
    </citation>
    <scope>NUCLEOTIDE SEQUENCE [LARGE SCALE GENOMIC DNA]</scope>
    <source>
        <strain evidence="2">DSM 16854 / JCM 12705 / C23</strain>
    </source>
</reference>
<name>G0LKJ3_HALWC</name>
<evidence type="ECO:0000313" key="1">
    <source>
        <dbReference type="EMBL" id="CCC39951.1"/>
    </source>
</evidence>
<dbReference type="KEGG" id="hwc:Hqrw_2043"/>
<accession>G0LKJ3</accession>
<protein>
    <submittedName>
        <fullName evidence="1">Uncharacterized protein</fullName>
    </submittedName>
</protein>
<proteinExistence type="predicted"/>
<dbReference type="EMBL" id="FR746099">
    <property type="protein sequence ID" value="CCC39951.1"/>
    <property type="molecule type" value="Genomic_DNA"/>
</dbReference>
<gene>
    <name evidence="1" type="ordered locus">Hqrw_2043</name>
</gene>
<dbReference type="GeneID" id="12446773"/>
<dbReference type="RefSeq" id="WP_014555697.1">
    <property type="nucleotide sequence ID" value="NC_017459.1"/>
</dbReference>
<dbReference type="AlphaFoldDB" id="G0LKJ3"/>
<dbReference type="HOGENOM" id="CLU_2284988_0_0_2"/>